<dbReference type="Proteomes" id="UP000050902">
    <property type="component" value="Unassembled WGS sequence"/>
</dbReference>
<feature type="binding site" evidence="9">
    <location>
        <begin position="210"/>
        <end position="215"/>
    </location>
    <ligand>
        <name>ATP</name>
        <dbReference type="ChEBI" id="CHEBI:30616"/>
    </ligand>
</feature>
<evidence type="ECO:0000256" key="3">
    <source>
        <dbReference type="ARBA" id="ARBA00022741"/>
    </source>
</evidence>
<evidence type="ECO:0000259" key="10">
    <source>
        <dbReference type="Pfam" id="PF00294"/>
    </source>
</evidence>
<comment type="cofactor">
    <cofactor evidence="9">
        <name>Mg(2+)</name>
        <dbReference type="ChEBI" id="CHEBI:18420"/>
    </cofactor>
    <text evidence="9">Requires a divalent cation, most likely magnesium in vivo, as an electrophilic catalyst to aid phosphoryl group transfer. It is the chelate of the metal and the nucleotide that is the actual substrate.</text>
</comment>
<evidence type="ECO:0000313" key="12">
    <source>
        <dbReference type="Proteomes" id="UP000050902"/>
    </source>
</evidence>
<feature type="binding site" evidence="9">
    <location>
        <position position="272"/>
    </location>
    <ligand>
        <name>K(+)</name>
        <dbReference type="ChEBI" id="CHEBI:29103"/>
    </ligand>
</feature>
<name>A0ABR5NP04_9GAMM</name>
<protein>
    <recommendedName>
        <fullName evidence="9">Ribokinase</fullName>
        <shortName evidence="9">RK</shortName>
        <ecNumber evidence="9">2.7.1.15</ecNumber>
    </recommendedName>
</protein>
<dbReference type="HAMAP" id="MF_01987">
    <property type="entry name" value="Ribokinase"/>
    <property type="match status" value="1"/>
</dbReference>
<keyword evidence="6 9" id="KW-0460">Magnesium</keyword>
<comment type="activity regulation">
    <text evidence="9">Activated by a monovalent cation that binds near, but not in, the active site. The most likely occupant of the site in vivo is potassium. Ion binding induces a conformational change that may alter substrate affinity.</text>
</comment>
<comment type="function">
    <text evidence="9">Catalyzes the phosphorylation of ribose at O-5 in a reaction requiring ATP and magnesium. The resulting D-ribose-5-phosphate can then be used either for sythesis of nucleotides, histidine, and tryptophan, or as a component of the pentose phosphate pathway.</text>
</comment>
<comment type="similarity">
    <text evidence="9">Belongs to the carbohydrate kinase PfkB family. Ribokinase subfamily.</text>
</comment>
<keyword evidence="3 9" id="KW-0547">Nucleotide-binding</keyword>
<dbReference type="InterPro" id="IPR002139">
    <property type="entry name" value="Ribo/fructo_kinase"/>
</dbReference>
<feature type="binding site" evidence="9">
    <location>
        <position position="236"/>
    </location>
    <ligand>
        <name>K(+)</name>
        <dbReference type="ChEBI" id="CHEBI:29103"/>
    </ligand>
</feature>
<organism evidence="11 12">
    <name type="scientific">Stenotrophomonas nitritireducens</name>
    <dbReference type="NCBI Taxonomy" id="83617"/>
    <lineage>
        <taxon>Bacteria</taxon>
        <taxon>Pseudomonadati</taxon>
        <taxon>Pseudomonadota</taxon>
        <taxon>Gammaproteobacteria</taxon>
        <taxon>Lysobacterales</taxon>
        <taxon>Lysobacteraceae</taxon>
        <taxon>Stenotrophomonas</taxon>
    </lineage>
</organism>
<comment type="catalytic activity">
    <reaction evidence="9">
        <text>D-ribose + ATP = D-ribose 5-phosphate + ADP + H(+)</text>
        <dbReference type="Rhea" id="RHEA:13697"/>
        <dbReference type="ChEBI" id="CHEBI:15378"/>
        <dbReference type="ChEBI" id="CHEBI:30616"/>
        <dbReference type="ChEBI" id="CHEBI:47013"/>
        <dbReference type="ChEBI" id="CHEBI:78346"/>
        <dbReference type="ChEBI" id="CHEBI:456216"/>
        <dbReference type="EC" id="2.7.1.15"/>
    </reaction>
</comment>
<dbReference type="PRINTS" id="PR00990">
    <property type="entry name" value="RIBOKINASE"/>
</dbReference>
<proteinExistence type="inferred from homology"/>
<reference evidence="11 12" key="1">
    <citation type="submission" date="2015-05" db="EMBL/GenBank/DDBJ databases">
        <title>Genome sequencing and analysis of members of genus Stenotrophomonas.</title>
        <authorList>
            <person name="Patil P.P."/>
            <person name="Midha S."/>
            <person name="Patil P.B."/>
        </authorList>
    </citation>
    <scope>NUCLEOTIDE SEQUENCE [LARGE SCALE GENOMIC DNA]</scope>
    <source>
        <strain evidence="11 12">DSM 12575</strain>
    </source>
</reference>
<feature type="binding site" evidence="9">
    <location>
        <begin position="12"/>
        <end position="14"/>
    </location>
    <ligand>
        <name>substrate</name>
    </ligand>
</feature>
<evidence type="ECO:0000256" key="5">
    <source>
        <dbReference type="ARBA" id="ARBA00022840"/>
    </source>
</evidence>
<feature type="binding site" evidence="9">
    <location>
        <position position="181"/>
    </location>
    <ligand>
        <name>ATP</name>
        <dbReference type="ChEBI" id="CHEBI:30616"/>
    </ligand>
</feature>
<keyword evidence="9" id="KW-0963">Cytoplasm</keyword>
<feature type="binding site" evidence="9">
    <location>
        <position position="238"/>
    </location>
    <ligand>
        <name>K(+)</name>
        <dbReference type="ChEBI" id="CHEBI:29103"/>
    </ligand>
</feature>
<feature type="active site" description="Proton acceptor" evidence="9">
    <location>
        <position position="242"/>
    </location>
</feature>
<dbReference type="EC" id="2.7.1.15" evidence="9"/>
<evidence type="ECO:0000256" key="7">
    <source>
        <dbReference type="ARBA" id="ARBA00022958"/>
    </source>
</evidence>
<dbReference type="PANTHER" id="PTHR10584:SF166">
    <property type="entry name" value="RIBOKINASE"/>
    <property type="match status" value="1"/>
</dbReference>
<keyword evidence="5 9" id="KW-0067">ATP-binding</keyword>
<dbReference type="InterPro" id="IPR029056">
    <property type="entry name" value="Ribokinase-like"/>
</dbReference>
<dbReference type="InterPro" id="IPR011877">
    <property type="entry name" value="Ribokinase"/>
</dbReference>
<dbReference type="RefSeq" id="WP_057505001.1">
    <property type="nucleotide sequence ID" value="NZ_LDJG01000002.1"/>
</dbReference>
<evidence type="ECO:0000256" key="6">
    <source>
        <dbReference type="ARBA" id="ARBA00022842"/>
    </source>
</evidence>
<comment type="pathway">
    <text evidence="9">Carbohydrate metabolism; D-ribose degradation; D-ribose 5-phosphate from beta-D-ribopyranose: step 2/2.</text>
</comment>
<keyword evidence="8 9" id="KW-0119">Carbohydrate metabolism</keyword>
<dbReference type="PANTHER" id="PTHR10584">
    <property type="entry name" value="SUGAR KINASE"/>
    <property type="match status" value="1"/>
</dbReference>
<comment type="subunit">
    <text evidence="9">Homodimer.</text>
</comment>
<feature type="binding site" evidence="9">
    <location>
        <position position="242"/>
    </location>
    <ligand>
        <name>substrate</name>
    </ligand>
</feature>
<gene>
    <name evidence="9" type="primary">rbsK</name>
    <name evidence="11" type="ORF">ABB22_01025</name>
</gene>
<keyword evidence="4 9" id="KW-0418">Kinase</keyword>
<comment type="subcellular location">
    <subcellularLocation>
        <location evidence="9">Cytoplasm</location>
    </subcellularLocation>
</comment>
<evidence type="ECO:0000256" key="9">
    <source>
        <dbReference type="HAMAP-Rule" id="MF_01987"/>
    </source>
</evidence>
<comment type="caution">
    <text evidence="9">Lacks conserved residue(s) required for the propagation of feature annotation.</text>
</comment>
<evidence type="ECO:0000313" key="11">
    <source>
        <dbReference type="EMBL" id="KRG60521.1"/>
    </source>
</evidence>
<feature type="binding site" evidence="9">
    <location>
        <begin position="241"/>
        <end position="242"/>
    </location>
    <ligand>
        <name>ATP</name>
        <dbReference type="ChEBI" id="CHEBI:30616"/>
    </ligand>
</feature>
<dbReference type="CDD" id="cd01174">
    <property type="entry name" value="ribokinase"/>
    <property type="match status" value="1"/>
</dbReference>
<dbReference type="EMBL" id="LDJG01000002">
    <property type="protein sequence ID" value="KRG60521.1"/>
    <property type="molecule type" value="Genomic_DNA"/>
</dbReference>
<evidence type="ECO:0000256" key="2">
    <source>
        <dbReference type="ARBA" id="ARBA00022723"/>
    </source>
</evidence>
<dbReference type="SUPFAM" id="SSF53613">
    <property type="entry name" value="Ribokinase-like"/>
    <property type="match status" value="1"/>
</dbReference>
<keyword evidence="7 9" id="KW-0630">Potassium</keyword>
<feature type="domain" description="Carbohydrate kinase PfkB" evidence="10">
    <location>
        <begin position="5"/>
        <end position="284"/>
    </location>
</feature>
<dbReference type="InterPro" id="IPR011611">
    <property type="entry name" value="PfkB_dom"/>
</dbReference>
<feature type="binding site" evidence="9">
    <location>
        <position position="275"/>
    </location>
    <ligand>
        <name>K(+)</name>
        <dbReference type="ChEBI" id="CHEBI:29103"/>
    </ligand>
</feature>
<keyword evidence="12" id="KW-1185">Reference proteome</keyword>
<keyword evidence="1 9" id="KW-0808">Transferase</keyword>
<evidence type="ECO:0000256" key="1">
    <source>
        <dbReference type="ARBA" id="ARBA00022679"/>
    </source>
</evidence>
<sequence>MSCTVLVAGSANLDFVVRAAHVPAPGETVLGREFRTFPGGKGANQAVACARAGGADTRMLLALGNDDFARPIEASLLAAGVQLHTIRDAQLPTGTAFVCLSDDAENAITVAPGANLALRPCHLPALDGVQWLLLQMETPLDTVLAYARAARAAGVKVALNAAPAQALPDALLAQLDMLIVNEGELAVVAGDPPDLATGLARLDVPCVIVTLGARGCLAREAGRTLLQPAFSIAPVDTTAAGDTFCGTLVAALARGQALQQALLAASAASALACTRLGAQSSIPDTAEVAVLLADATRVPGADAHAALAAWCAL</sequence>
<feature type="binding site" evidence="9">
    <location>
        <position position="281"/>
    </location>
    <ligand>
        <name>K(+)</name>
        <dbReference type="ChEBI" id="CHEBI:29103"/>
    </ligand>
</feature>
<feature type="binding site" evidence="9">
    <location>
        <begin position="40"/>
        <end position="44"/>
    </location>
    <ligand>
        <name>substrate</name>
    </ligand>
</feature>
<dbReference type="Gene3D" id="3.40.1190.20">
    <property type="match status" value="1"/>
</dbReference>
<keyword evidence="2 9" id="KW-0479">Metal-binding</keyword>
<evidence type="ECO:0000256" key="4">
    <source>
        <dbReference type="ARBA" id="ARBA00022777"/>
    </source>
</evidence>
<evidence type="ECO:0000256" key="8">
    <source>
        <dbReference type="ARBA" id="ARBA00023277"/>
    </source>
</evidence>
<comment type="caution">
    <text evidence="11">The sequence shown here is derived from an EMBL/GenBank/DDBJ whole genome shotgun (WGS) entry which is preliminary data.</text>
</comment>
<feature type="binding site" evidence="9">
    <location>
        <position position="277"/>
    </location>
    <ligand>
        <name>K(+)</name>
        <dbReference type="ChEBI" id="CHEBI:29103"/>
    </ligand>
</feature>
<dbReference type="Pfam" id="PF00294">
    <property type="entry name" value="PfkB"/>
    <property type="match status" value="1"/>
</dbReference>
<feature type="binding site" evidence="9">
    <location>
        <position position="137"/>
    </location>
    <ligand>
        <name>substrate</name>
    </ligand>
</feature>
<accession>A0ABR5NP04</accession>